<proteinExistence type="predicted"/>
<dbReference type="AlphaFoldDB" id="A0A3B1D3F9"/>
<gene>
    <name evidence="2" type="ORF">MNBD_NITROSPINAE05-290</name>
</gene>
<dbReference type="EMBL" id="UOGG01000126">
    <property type="protein sequence ID" value="VAX30704.1"/>
    <property type="molecule type" value="Genomic_DNA"/>
</dbReference>
<evidence type="ECO:0000256" key="1">
    <source>
        <dbReference type="SAM" id="Phobius"/>
    </source>
</evidence>
<keyword evidence="1" id="KW-0472">Membrane</keyword>
<accession>A0A3B1D3F9</accession>
<keyword evidence="1" id="KW-0812">Transmembrane</keyword>
<organism evidence="2">
    <name type="scientific">hydrothermal vent metagenome</name>
    <dbReference type="NCBI Taxonomy" id="652676"/>
    <lineage>
        <taxon>unclassified sequences</taxon>
        <taxon>metagenomes</taxon>
        <taxon>ecological metagenomes</taxon>
    </lineage>
</organism>
<feature type="transmembrane region" description="Helical" evidence="1">
    <location>
        <begin position="64"/>
        <end position="86"/>
    </location>
</feature>
<keyword evidence="1" id="KW-1133">Transmembrane helix</keyword>
<name>A0A3B1D3F9_9ZZZZ</name>
<protein>
    <submittedName>
        <fullName evidence="2">Uncharacterized protein</fullName>
    </submittedName>
</protein>
<evidence type="ECO:0000313" key="2">
    <source>
        <dbReference type="EMBL" id="VAX30704.1"/>
    </source>
</evidence>
<reference evidence="2" key="1">
    <citation type="submission" date="2018-06" db="EMBL/GenBank/DDBJ databases">
        <authorList>
            <person name="Zhirakovskaya E."/>
        </authorList>
    </citation>
    <scope>NUCLEOTIDE SEQUENCE</scope>
</reference>
<feature type="transmembrane region" description="Helical" evidence="1">
    <location>
        <begin position="243"/>
        <end position="266"/>
    </location>
</feature>
<feature type="transmembrane region" description="Helical" evidence="1">
    <location>
        <begin position="34"/>
        <end position="52"/>
    </location>
</feature>
<sequence>MIKTLLTWVSAILILIFLLQWTNQTELKNGYPAIVTGWFFIVVLVALSLFNIRKKLSSLPLANSSTWLGLHMPGGVLAMGIFWLHTGSLWPLGVYEKFLAFLFYATFMTGVLGLLIQKSFPRRLTRSGGEYIFERIPMEIVEIQKKAKEILLTCTEETKRDTLATQFFEHLDWYFHRPRFFLNHIFGGQKGEIWVRQQCSNMELALNPQERIYLQKIFTLANTKRSLDIHYALQTILKGWSMFHLPLALTLLTLALWHLLVVYTYFL</sequence>
<feature type="transmembrane region" description="Helical" evidence="1">
    <location>
        <begin position="98"/>
        <end position="116"/>
    </location>
</feature>